<feature type="region of interest" description="Disordered" evidence="1">
    <location>
        <begin position="38"/>
        <end position="82"/>
    </location>
</feature>
<dbReference type="RefSeq" id="WP_043115556.1">
    <property type="nucleotide sequence ID" value="NZ_JRAA01000001.1"/>
</dbReference>
<dbReference type="EMBL" id="MPNX01000014">
    <property type="protein sequence ID" value="OOY34567.1"/>
    <property type="molecule type" value="Genomic_DNA"/>
</dbReference>
<organism evidence="3 5">
    <name type="scientific">Solemya velum gill symbiont</name>
    <dbReference type="NCBI Taxonomy" id="2340"/>
    <lineage>
        <taxon>Bacteria</taxon>
        <taxon>Pseudomonadati</taxon>
        <taxon>Pseudomonadota</taxon>
        <taxon>Gammaproteobacteria</taxon>
        <taxon>sulfur-oxidizing symbionts</taxon>
    </lineage>
</organism>
<sequence>MMKARQFSKLTVFLMAIALLFATSSAFGATPIEIPKVAEPQSPPGSPVGGMPIPIPETTPPEAGLPVPIPKVADPQSTPVEEKGIILQRETEQKGIILQR</sequence>
<evidence type="ECO:0000256" key="1">
    <source>
        <dbReference type="SAM" id="MobiDB-lite"/>
    </source>
</evidence>
<keyword evidence="5" id="KW-1185">Reference proteome</keyword>
<evidence type="ECO:0000313" key="6">
    <source>
        <dbReference type="Proteomes" id="UP000190962"/>
    </source>
</evidence>
<dbReference type="EMBL" id="JRAA01000001">
    <property type="protein sequence ID" value="KHF25867.1"/>
    <property type="molecule type" value="Genomic_DNA"/>
</dbReference>
<name>A0A0B0HB73_SOVGS</name>
<evidence type="ECO:0000313" key="3">
    <source>
        <dbReference type="EMBL" id="KHF25867.1"/>
    </source>
</evidence>
<comment type="caution">
    <text evidence="3">The sequence shown here is derived from an EMBL/GenBank/DDBJ whole genome shotgun (WGS) entry which is preliminary data.</text>
</comment>
<reference evidence="4 6" key="2">
    <citation type="submission" date="2016-11" db="EMBL/GenBank/DDBJ databases">
        <title>Mixed transmission modes and dynamic genome evolution in an obligate animal-bacterial symbiosis.</title>
        <authorList>
            <person name="Russell S.L."/>
            <person name="Corbett-Detig R.B."/>
            <person name="Cavanaugh C.M."/>
        </authorList>
    </citation>
    <scope>NUCLEOTIDE SEQUENCE [LARGE SCALE GENOMIC DNA]</scope>
    <source>
        <strain evidence="4">MA-KB16</strain>
    </source>
</reference>
<dbReference type="Proteomes" id="UP000190962">
    <property type="component" value="Unassembled WGS sequence"/>
</dbReference>
<gene>
    <name evidence="4" type="ORF">BOV88_09705</name>
    <name evidence="3" type="ORF">JV46_19970</name>
</gene>
<feature type="signal peptide" evidence="2">
    <location>
        <begin position="1"/>
        <end position="28"/>
    </location>
</feature>
<feature type="chain" id="PRO_5010611214" evidence="2">
    <location>
        <begin position="29"/>
        <end position="100"/>
    </location>
</feature>
<dbReference type="AlphaFoldDB" id="A0A0B0HB73"/>
<accession>A0A0B0HB73</accession>
<proteinExistence type="predicted"/>
<evidence type="ECO:0000313" key="4">
    <source>
        <dbReference type="EMBL" id="OOY34567.1"/>
    </source>
</evidence>
<dbReference type="Proteomes" id="UP000030856">
    <property type="component" value="Unassembled WGS sequence"/>
</dbReference>
<dbReference type="GeneID" id="86991416"/>
<reference evidence="3 5" key="1">
    <citation type="journal article" date="2014" name="BMC Genomics">
        <title>The genome of the intracellular bacterium of the coastal bivalve, Solemya velum: a blueprint for thriving in and out of symbiosis.</title>
        <authorList>
            <person name="Dmytrenko O."/>
            <person name="Russell S.L."/>
            <person name="Loo W.T."/>
            <person name="Fontanez K.M."/>
            <person name="Liao L."/>
            <person name="Roeselers G."/>
            <person name="Sharma R."/>
            <person name="Stewart F.J."/>
            <person name="Newton I.L."/>
            <person name="Woyke T."/>
            <person name="Wu D."/>
            <person name="Lang J.M."/>
            <person name="Eisen J.A."/>
            <person name="Cavanaugh C.M."/>
        </authorList>
    </citation>
    <scope>NUCLEOTIDE SEQUENCE [LARGE SCALE GENOMIC DNA]</scope>
    <source>
        <strain evidence="3 5">WH</strain>
    </source>
</reference>
<protein>
    <submittedName>
        <fullName evidence="3">Uncharacterized protein</fullName>
    </submittedName>
</protein>
<evidence type="ECO:0000313" key="5">
    <source>
        <dbReference type="Proteomes" id="UP000030856"/>
    </source>
</evidence>
<keyword evidence="2" id="KW-0732">Signal</keyword>
<evidence type="ECO:0000256" key="2">
    <source>
        <dbReference type="SAM" id="SignalP"/>
    </source>
</evidence>